<dbReference type="EMBL" id="CADCTQ010000011">
    <property type="protein sequence ID" value="CAA9213941.1"/>
    <property type="molecule type" value="Genomic_DNA"/>
</dbReference>
<dbReference type="AlphaFoldDB" id="A0A6J4H3K1"/>
<gene>
    <name evidence="1" type="ORF">AVDCRST_MAG56-84</name>
</gene>
<evidence type="ECO:0000313" key="1">
    <source>
        <dbReference type="EMBL" id="CAA9213941.1"/>
    </source>
</evidence>
<organism evidence="1">
    <name type="scientific">uncultured Cytophagales bacterium</name>
    <dbReference type="NCBI Taxonomy" id="158755"/>
    <lineage>
        <taxon>Bacteria</taxon>
        <taxon>Pseudomonadati</taxon>
        <taxon>Bacteroidota</taxon>
        <taxon>Sphingobacteriia</taxon>
        <taxon>Sphingobacteriales</taxon>
        <taxon>environmental samples</taxon>
    </lineage>
</organism>
<reference evidence="1" key="1">
    <citation type="submission" date="2020-02" db="EMBL/GenBank/DDBJ databases">
        <authorList>
            <person name="Meier V. D."/>
        </authorList>
    </citation>
    <scope>NUCLEOTIDE SEQUENCE</scope>
    <source>
        <strain evidence="1">AVDCRST_MAG56</strain>
    </source>
</reference>
<protein>
    <submittedName>
        <fullName evidence="1">Uncharacterized protein</fullName>
    </submittedName>
</protein>
<name>A0A6J4H3K1_9SPHI</name>
<sequence>MNGEWEGEPFPGKGRTIRPGGIFNSAAFPSGVGLTNVFAAAACSPYPAGCPPAGIKPK</sequence>
<accession>A0A6J4H3K1</accession>
<proteinExistence type="predicted"/>